<feature type="region of interest" description="Disordered" evidence="1">
    <location>
        <begin position="177"/>
        <end position="205"/>
    </location>
</feature>
<dbReference type="AlphaFoldDB" id="A0A3P7MV16"/>
<reference evidence="2 3" key="1">
    <citation type="submission" date="2018-11" db="EMBL/GenBank/DDBJ databases">
        <authorList>
            <consortium name="Pathogen Informatics"/>
        </authorList>
    </citation>
    <scope>NUCLEOTIDE SEQUENCE [LARGE SCALE GENOMIC DNA]</scope>
</reference>
<name>A0A3P7MV16_DIBLA</name>
<sequence>MITLLESKPDKEPSCTQRPWRVFAFKFDLQDVSIHFAVPPDWPSLRARPTDGAGGCVNFCRLDFIRSQLAYEKFSDDRRNTELSCSAVNFGDARFDDLVESPPILFTTILTSINPTEELTSAQRQSQLPQFRITNVENPNHSCMTYYLRSMRLILAFDWICDLHRFLTTPPDSAFQLDQPTGTNNASIESVSSLPDTSKPASPETSELRLYADQSEFVLLENPSDAETNAVILA</sequence>
<organism evidence="2 3">
    <name type="scientific">Dibothriocephalus latus</name>
    <name type="common">Fish tapeworm</name>
    <name type="synonym">Diphyllobothrium latum</name>
    <dbReference type="NCBI Taxonomy" id="60516"/>
    <lineage>
        <taxon>Eukaryota</taxon>
        <taxon>Metazoa</taxon>
        <taxon>Spiralia</taxon>
        <taxon>Lophotrochozoa</taxon>
        <taxon>Platyhelminthes</taxon>
        <taxon>Cestoda</taxon>
        <taxon>Eucestoda</taxon>
        <taxon>Diphyllobothriidea</taxon>
        <taxon>Diphyllobothriidae</taxon>
        <taxon>Dibothriocephalus</taxon>
    </lineage>
</organism>
<evidence type="ECO:0000313" key="3">
    <source>
        <dbReference type="Proteomes" id="UP000281553"/>
    </source>
</evidence>
<accession>A0A3P7MV16</accession>
<evidence type="ECO:0000256" key="1">
    <source>
        <dbReference type="SAM" id="MobiDB-lite"/>
    </source>
</evidence>
<gene>
    <name evidence="2" type="ORF">DILT_LOCUS16273</name>
</gene>
<feature type="non-terminal residue" evidence="2">
    <location>
        <position position="234"/>
    </location>
</feature>
<proteinExistence type="predicted"/>
<keyword evidence="3" id="KW-1185">Reference proteome</keyword>
<protein>
    <submittedName>
        <fullName evidence="2">Uncharacterized protein</fullName>
    </submittedName>
</protein>
<dbReference type="OrthoDB" id="272810at2759"/>
<dbReference type="EMBL" id="UYRU01083961">
    <property type="protein sequence ID" value="VDN33575.1"/>
    <property type="molecule type" value="Genomic_DNA"/>
</dbReference>
<evidence type="ECO:0000313" key="2">
    <source>
        <dbReference type="EMBL" id="VDN33575.1"/>
    </source>
</evidence>
<dbReference type="Proteomes" id="UP000281553">
    <property type="component" value="Unassembled WGS sequence"/>
</dbReference>